<dbReference type="Proteomes" id="UP000006643">
    <property type="component" value="Unassembled WGS sequence"/>
</dbReference>
<feature type="compositionally biased region" description="Basic and acidic residues" evidence="1">
    <location>
        <begin position="80"/>
        <end position="93"/>
    </location>
</feature>
<feature type="region of interest" description="Disordered" evidence="1">
    <location>
        <begin position="28"/>
        <end position="108"/>
    </location>
</feature>
<dbReference type="GeneID" id="9478867"/>
<dbReference type="RefSeq" id="XP_002907522.1">
    <property type="nucleotide sequence ID" value="XM_002907476.1"/>
</dbReference>
<sequence length="143" mass="16028">MRPQYFYMPEECHAKWMDEDVAVALRDEPLSPSGREPSIPLNPHDRPAIHPPHFRISSKGKKKPGRITASGGWLGGGISDTDKGYGDTSDTVKPRRATATWGLARRRHRRRRPDYVPRNVLADALPKAWAERADGGCDVWGFA</sequence>
<evidence type="ECO:0000313" key="3">
    <source>
        <dbReference type="Proteomes" id="UP000006643"/>
    </source>
</evidence>
<dbReference type="EMBL" id="DS028120">
    <property type="protein sequence ID" value="EEY64086.1"/>
    <property type="molecule type" value="Genomic_DNA"/>
</dbReference>
<accession>D0MWS3</accession>
<organism evidence="2 3">
    <name type="scientific">Phytophthora infestans (strain T30-4)</name>
    <name type="common">Potato late blight agent</name>
    <dbReference type="NCBI Taxonomy" id="403677"/>
    <lineage>
        <taxon>Eukaryota</taxon>
        <taxon>Sar</taxon>
        <taxon>Stramenopiles</taxon>
        <taxon>Oomycota</taxon>
        <taxon>Peronosporomycetes</taxon>
        <taxon>Peronosporales</taxon>
        <taxon>Peronosporaceae</taxon>
        <taxon>Phytophthora</taxon>
    </lineage>
</organism>
<dbReference type="InParanoid" id="D0MWS3"/>
<evidence type="ECO:0000256" key="1">
    <source>
        <dbReference type="SAM" id="MobiDB-lite"/>
    </source>
</evidence>
<dbReference type="HOGENOM" id="CLU_1809950_0_0_1"/>
<dbReference type="KEGG" id="pif:PITG_02612"/>
<proteinExistence type="predicted"/>
<dbReference type="AlphaFoldDB" id="D0MWS3"/>
<gene>
    <name evidence="2" type="ORF">PITG_02612</name>
</gene>
<keyword evidence="3" id="KW-1185">Reference proteome</keyword>
<dbReference type="VEuPathDB" id="FungiDB:PITG_02612"/>
<evidence type="ECO:0000313" key="2">
    <source>
        <dbReference type="EMBL" id="EEY64086.1"/>
    </source>
</evidence>
<feature type="compositionally biased region" description="Basic residues" evidence="1">
    <location>
        <begin position="52"/>
        <end position="65"/>
    </location>
</feature>
<protein>
    <submittedName>
        <fullName evidence="2">Uncharacterized protein</fullName>
    </submittedName>
</protein>
<name>D0MWS3_PHYIT</name>
<reference evidence="3" key="1">
    <citation type="journal article" date="2009" name="Nature">
        <title>Genome sequence and analysis of the Irish potato famine pathogen Phytophthora infestans.</title>
        <authorList>
            <consortium name="The Broad Institute Genome Sequencing Platform"/>
            <person name="Haas B.J."/>
            <person name="Kamoun S."/>
            <person name="Zody M.C."/>
            <person name="Jiang R.H."/>
            <person name="Handsaker R.E."/>
            <person name="Cano L.M."/>
            <person name="Grabherr M."/>
            <person name="Kodira C.D."/>
            <person name="Raffaele S."/>
            <person name="Torto-Alalibo T."/>
            <person name="Bozkurt T.O."/>
            <person name="Ah-Fong A.M."/>
            <person name="Alvarado L."/>
            <person name="Anderson V.L."/>
            <person name="Armstrong M.R."/>
            <person name="Avrova A."/>
            <person name="Baxter L."/>
            <person name="Beynon J."/>
            <person name="Boevink P.C."/>
            <person name="Bollmann S.R."/>
            <person name="Bos J.I."/>
            <person name="Bulone V."/>
            <person name="Cai G."/>
            <person name="Cakir C."/>
            <person name="Carrington J.C."/>
            <person name="Chawner M."/>
            <person name="Conti L."/>
            <person name="Costanzo S."/>
            <person name="Ewan R."/>
            <person name="Fahlgren N."/>
            <person name="Fischbach M.A."/>
            <person name="Fugelstad J."/>
            <person name="Gilroy E.M."/>
            <person name="Gnerre S."/>
            <person name="Green P.J."/>
            <person name="Grenville-Briggs L.J."/>
            <person name="Griffith J."/>
            <person name="Grunwald N.J."/>
            <person name="Horn K."/>
            <person name="Horner N.R."/>
            <person name="Hu C.H."/>
            <person name="Huitema E."/>
            <person name="Jeong D.H."/>
            <person name="Jones A.M."/>
            <person name="Jones J.D."/>
            <person name="Jones R.W."/>
            <person name="Karlsson E.K."/>
            <person name="Kunjeti S.G."/>
            <person name="Lamour K."/>
            <person name="Liu Z."/>
            <person name="Ma L."/>
            <person name="Maclean D."/>
            <person name="Chibucos M.C."/>
            <person name="McDonald H."/>
            <person name="McWalters J."/>
            <person name="Meijer H.J."/>
            <person name="Morgan W."/>
            <person name="Morris P.F."/>
            <person name="Munro C.A."/>
            <person name="O'Neill K."/>
            <person name="Ospina-Giraldo M."/>
            <person name="Pinzon A."/>
            <person name="Pritchard L."/>
            <person name="Ramsahoye B."/>
            <person name="Ren Q."/>
            <person name="Restrepo S."/>
            <person name="Roy S."/>
            <person name="Sadanandom A."/>
            <person name="Savidor A."/>
            <person name="Schornack S."/>
            <person name="Schwartz D.C."/>
            <person name="Schumann U.D."/>
            <person name="Schwessinger B."/>
            <person name="Seyer L."/>
            <person name="Sharpe T."/>
            <person name="Silvar C."/>
            <person name="Song J."/>
            <person name="Studholme D.J."/>
            <person name="Sykes S."/>
            <person name="Thines M."/>
            <person name="van de Vondervoort P.J."/>
            <person name="Phuntumart V."/>
            <person name="Wawra S."/>
            <person name="Weide R."/>
            <person name="Win J."/>
            <person name="Young C."/>
            <person name="Zhou S."/>
            <person name="Fry W."/>
            <person name="Meyers B.C."/>
            <person name="van West P."/>
            <person name="Ristaino J."/>
            <person name="Govers F."/>
            <person name="Birch P.R."/>
            <person name="Whisson S.C."/>
            <person name="Judelson H.S."/>
            <person name="Nusbaum C."/>
        </authorList>
    </citation>
    <scope>NUCLEOTIDE SEQUENCE [LARGE SCALE GENOMIC DNA]</scope>
    <source>
        <strain evidence="3">T30-4</strain>
    </source>
</reference>